<organism evidence="2">
    <name type="scientific">viral metagenome</name>
    <dbReference type="NCBI Taxonomy" id="1070528"/>
    <lineage>
        <taxon>unclassified sequences</taxon>
        <taxon>metagenomes</taxon>
        <taxon>organismal metagenomes</taxon>
    </lineage>
</organism>
<dbReference type="EMBL" id="MT143848">
    <property type="protein sequence ID" value="QJB03494.1"/>
    <property type="molecule type" value="Genomic_DNA"/>
</dbReference>
<evidence type="ECO:0000313" key="2">
    <source>
        <dbReference type="EMBL" id="QJB03494.1"/>
    </source>
</evidence>
<sequence>MSKSLHCERCHKVFTFYGDDEKKLNELVQLEHKYENGLYLNPWTMIKSVVKCCNDPFILSKNK</sequence>
<dbReference type="AlphaFoldDB" id="A0A6M3M888"/>
<reference evidence="2" key="1">
    <citation type="submission" date="2020-03" db="EMBL/GenBank/DDBJ databases">
        <title>The deep terrestrial virosphere.</title>
        <authorList>
            <person name="Holmfeldt K."/>
            <person name="Nilsson E."/>
            <person name="Simone D."/>
            <person name="Lopez-Fernandez M."/>
            <person name="Wu X."/>
            <person name="de Brujin I."/>
            <person name="Lundin D."/>
            <person name="Andersson A."/>
            <person name="Bertilsson S."/>
            <person name="Dopson M."/>
        </authorList>
    </citation>
    <scope>NUCLEOTIDE SEQUENCE</scope>
    <source>
        <strain evidence="1">MM171A01842</strain>
        <strain evidence="2">MM171B00686</strain>
    </source>
</reference>
<name>A0A6M3M888_9ZZZZ</name>
<accession>A0A6M3M888</accession>
<gene>
    <name evidence="1" type="ORF">MM171A01842_0011</name>
    <name evidence="2" type="ORF">MM171B00686_0019</name>
</gene>
<dbReference type="EMBL" id="MT143578">
    <property type="protein sequence ID" value="QJA98415.1"/>
    <property type="molecule type" value="Genomic_DNA"/>
</dbReference>
<evidence type="ECO:0000313" key="1">
    <source>
        <dbReference type="EMBL" id="QJA98415.1"/>
    </source>
</evidence>
<protein>
    <submittedName>
        <fullName evidence="2">Uncharacterized protein</fullName>
    </submittedName>
</protein>
<proteinExistence type="predicted"/>